<dbReference type="InterPro" id="IPR041522">
    <property type="entry name" value="CdaR_GGDEF"/>
</dbReference>
<evidence type="ECO:0000259" key="4">
    <source>
        <dbReference type="Pfam" id="PF17853"/>
    </source>
</evidence>
<comment type="caution">
    <text evidence="5">The sequence shown here is derived from an EMBL/GenBank/DDBJ whole genome shotgun (WGS) entry which is preliminary data.</text>
</comment>
<dbReference type="Pfam" id="PF13556">
    <property type="entry name" value="HTH_30"/>
    <property type="match status" value="1"/>
</dbReference>
<dbReference type="InterPro" id="IPR051448">
    <property type="entry name" value="CdaR-like_regulators"/>
</dbReference>
<dbReference type="Pfam" id="PF07905">
    <property type="entry name" value="PucR"/>
    <property type="match status" value="1"/>
</dbReference>
<feature type="domain" description="Purine catabolism PurC-like" evidence="2">
    <location>
        <begin position="5"/>
        <end position="124"/>
    </location>
</feature>
<accession>A0A0D1KB03</accession>
<evidence type="ECO:0000313" key="5">
    <source>
        <dbReference type="EMBL" id="KIU05450.1"/>
    </source>
</evidence>
<sequence length="531" mass="60546">MNIFDVMKIPAFENANLIAGKAGGEREVQHVNMMDAPDIADFLHKNELLVTTAYHLKDHPHQLSELIRQMAKRGCAGLGIKTKRYLEDIPKEIIELADSYAFPIIELPEHIRLGDIVNATLSHILDMRSNELQQAIYAHKKFTNHIMSGKGLQSLLKKVSDLLQLPVLLLDQHAKMLSASHQISVETEKLKGTLNTVSGPFFTCFSTILDQKTYSVLPIYNHEKNCGYLLIPDMVQAGDKGLILTIEQAANVISFELLKENALKQFSRRARNEFFNNFIERTFSSDDEIKNRAKEFKLRWDQKYMCIAGKLDRNDESISFTENQLASDSVFEFLEGELSAFPFPPHFFMKGNVGIILIEATDSWSEMHASVISFLEQFQTQVSAQFKRTVSFGISNICQKLIDVPDAFTEASDALQSGHLSRSTAFIQVYHAKDVPELLRLLPVEDLKKFYNSTLQSLAEKQQEDQSLLHTLSVYLETHCQISETAKRLYVHRNTVIYRLEKCEELLGKSLKDPETTMRLRLALRMQRLIS</sequence>
<dbReference type="Pfam" id="PF17853">
    <property type="entry name" value="GGDEF_2"/>
    <property type="match status" value="1"/>
</dbReference>
<reference evidence="5 6" key="1">
    <citation type="submission" date="2014-12" db="EMBL/GenBank/DDBJ databases">
        <title>Comparative genome analysis of Bacillus coagulans HM-08, Clostridium butyricum HM-68, Bacillus subtilis HM-66 and Bacillus licheniformis BL-09.</title>
        <authorList>
            <person name="Zhang H."/>
        </authorList>
    </citation>
    <scope>NUCLEOTIDE SEQUENCE [LARGE SCALE GENOMIC DNA]</scope>
    <source>
        <strain evidence="5 6">HM-66</strain>
    </source>
</reference>
<name>A0A0D1KB03_BACIU</name>
<dbReference type="Proteomes" id="UP000032247">
    <property type="component" value="Unassembled WGS sequence"/>
</dbReference>
<evidence type="ECO:0000259" key="3">
    <source>
        <dbReference type="Pfam" id="PF13556"/>
    </source>
</evidence>
<protein>
    <submittedName>
        <fullName evidence="5">Transcriptional regulator of the purine degradation operon</fullName>
    </submittedName>
</protein>
<dbReference type="InterPro" id="IPR025736">
    <property type="entry name" value="PucR_C-HTH_dom"/>
</dbReference>
<comment type="similarity">
    <text evidence="1">Belongs to the CdaR family.</text>
</comment>
<evidence type="ECO:0000256" key="1">
    <source>
        <dbReference type="ARBA" id="ARBA00006754"/>
    </source>
</evidence>
<dbReference type="PATRIC" id="fig|1423.173.peg.3982"/>
<dbReference type="InterPro" id="IPR012914">
    <property type="entry name" value="PucR_dom"/>
</dbReference>
<evidence type="ECO:0000313" key="6">
    <source>
        <dbReference type="Proteomes" id="UP000032247"/>
    </source>
</evidence>
<proteinExistence type="inferred from homology"/>
<feature type="domain" description="CdaR GGDEF-like" evidence="4">
    <location>
        <begin position="285"/>
        <end position="416"/>
    </location>
</feature>
<dbReference type="AlphaFoldDB" id="A0A0D1KB03"/>
<dbReference type="PANTHER" id="PTHR33744">
    <property type="entry name" value="CARBOHYDRATE DIACID REGULATOR"/>
    <property type="match status" value="1"/>
</dbReference>
<organism evidence="5 6">
    <name type="scientific">Bacillus subtilis</name>
    <dbReference type="NCBI Taxonomy" id="1423"/>
    <lineage>
        <taxon>Bacteria</taxon>
        <taxon>Bacillati</taxon>
        <taxon>Bacillota</taxon>
        <taxon>Bacilli</taxon>
        <taxon>Bacillales</taxon>
        <taxon>Bacillaceae</taxon>
        <taxon>Bacillus</taxon>
    </lineage>
</organism>
<dbReference type="PANTHER" id="PTHR33744:SF1">
    <property type="entry name" value="DNA-BINDING TRANSCRIPTIONAL ACTIVATOR ADER"/>
    <property type="match status" value="1"/>
</dbReference>
<feature type="domain" description="PucR C-terminal helix-turn-helix" evidence="3">
    <location>
        <begin position="468"/>
        <end position="525"/>
    </location>
</feature>
<dbReference type="STRING" id="483913.AN935_16265"/>
<gene>
    <name evidence="5" type="ORF">SC09_contig4orf00239</name>
</gene>
<evidence type="ECO:0000259" key="2">
    <source>
        <dbReference type="Pfam" id="PF07905"/>
    </source>
</evidence>
<dbReference type="Gene3D" id="1.10.10.2840">
    <property type="entry name" value="PucR C-terminal helix-turn-helix domain"/>
    <property type="match status" value="1"/>
</dbReference>
<dbReference type="EMBL" id="JXBC01000013">
    <property type="protein sequence ID" value="KIU05450.1"/>
    <property type="molecule type" value="Genomic_DNA"/>
</dbReference>
<dbReference type="InterPro" id="IPR042070">
    <property type="entry name" value="PucR_C-HTH_sf"/>
</dbReference>